<accession>A0A5J4W554</accession>
<evidence type="ECO:0000256" key="1">
    <source>
        <dbReference type="SAM" id="Coils"/>
    </source>
</evidence>
<dbReference type="OrthoDB" id="425894at2759"/>
<feature type="compositionally biased region" description="Low complexity" evidence="2">
    <location>
        <begin position="142"/>
        <end position="158"/>
    </location>
</feature>
<dbReference type="EMBL" id="SNRW01003359">
    <property type="protein sequence ID" value="KAA6390061.1"/>
    <property type="molecule type" value="Genomic_DNA"/>
</dbReference>
<evidence type="ECO:0000313" key="3">
    <source>
        <dbReference type="EMBL" id="KAA6390061.1"/>
    </source>
</evidence>
<comment type="caution">
    <text evidence="3">The sequence shown here is derived from an EMBL/GenBank/DDBJ whole genome shotgun (WGS) entry which is preliminary data.</text>
</comment>
<proteinExistence type="predicted"/>
<dbReference type="AlphaFoldDB" id="A0A5J4W554"/>
<evidence type="ECO:0000313" key="4">
    <source>
        <dbReference type="Proteomes" id="UP000324800"/>
    </source>
</evidence>
<name>A0A5J4W554_9EUKA</name>
<protein>
    <recommendedName>
        <fullName evidence="5">PARP catalytic domain-containing protein</fullName>
    </recommendedName>
</protein>
<dbReference type="Gene3D" id="3.90.228.10">
    <property type="match status" value="1"/>
</dbReference>
<dbReference type="Proteomes" id="UP000324800">
    <property type="component" value="Unassembled WGS sequence"/>
</dbReference>
<dbReference type="SUPFAM" id="SSF56399">
    <property type="entry name" value="ADP-ribosylation"/>
    <property type="match status" value="1"/>
</dbReference>
<feature type="non-terminal residue" evidence="3">
    <location>
        <position position="1"/>
    </location>
</feature>
<evidence type="ECO:0000256" key="2">
    <source>
        <dbReference type="SAM" id="MobiDB-lite"/>
    </source>
</evidence>
<feature type="region of interest" description="Disordered" evidence="2">
    <location>
        <begin position="127"/>
        <end position="158"/>
    </location>
</feature>
<feature type="coiled-coil region" evidence="1">
    <location>
        <begin position="466"/>
        <end position="517"/>
    </location>
</feature>
<gene>
    <name evidence="3" type="ORF">EZS28_014410</name>
</gene>
<sequence>VAFWNEARPHNQGQFWYFWLKPVGKYINYSEPSICLVVDESNPAIEMLKIATESNSNLEFEMSVQIMPKQTDYLYFIISKDEEVKQISSGVPTIQASAPIDTQSSFLMQYTDTQQNLIQQTENNKYSFQHPSSDQKQPVLLTPSNQPTNQPPNQKNNSVTFTEYLNNTSESVGKSVQFIANIISRNTYGEPENNFVYYVTKFICDASNASTYKEIWVSVVPDSEEDNQLKMQIRLYVKVELRCVICEFQQDYHWFSLESIVQLEEGSNKTMELQQYKVQSTDISIPQINNTIHDQDVNSIKDGQQTGIQLNSDKDTPQIINNELQQQQEQNNKNNLQAILKTQAPLSKYPTVSDINQAQLKNLASQSQIQIIPPQQEQQTTTEAAPASNIHDVVKVRDYAYYLIGKQNRTESFTEQDVNWIFQFCPDNIAEYNQKSPNDKFKIIYAILNAIIQQAKITPIPFPKPMEIYYSQEEQKRKALEEEEEQRIKALEEQRIIRDKENKLQIEEQNRQTALKLQLEEYKGLNELESQLFDQGKVLSQSAQQIIKTGFRPGQGGIAGGGIYFALNKKDTNRKAHQKGVILECQVDVGSCKIMKQKEPQLTGEELKRQGFDSVYFPAQYMDVTLNLPEYVIYNPTRVKSIKIIPYA</sequence>
<evidence type="ECO:0008006" key="5">
    <source>
        <dbReference type="Google" id="ProtNLM"/>
    </source>
</evidence>
<keyword evidence="1" id="KW-0175">Coiled coil</keyword>
<reference evidence="3 4" key="1">
    <citation type="submission" date="2019-03" db="EMBL/GenBank/DDBJ databases">
        <title>Single cell metagenomics reveals metabolic interactions within the superorganism composed of flagellate Streblomastix strix and complex community of Bacteroidetes bacteria on its surface.</title>
        <authorList>
            <person name="Treitli S.C."/>
            <person name="Kolisko M."/>
            <person name="Husnik F."/>
            <person name="Keeling P."/>
            <person name="Hampl V."/>
        </authorList>
    </citation>
    <scope>NUCLEOTIDE SEQUENCE [LARGE SCALE GENOMIC DNA]</scope>
    <source>
        <strain evidence="3">ST1C</strain>
    </source>
</reference>
<organism evidence="3 4">
    <name type="scientific">Streblomastix strix</name>
    <dbReference type="NCBI Taxonomy" id="222440"/>
    <lineage>
        <taxon>Eukaryota</taxon>
        <taxon>Metamonada</taxon>
        <taxon>Preaxostyla</taxon>
        <taxon>Oxymonadida</taxon>
        <taxon>Streblomastigidae</taxon>
        <taxon>Streblomastix</taxon>
    </lineage>
</organism>
<feature type="compositionally biased region" description="Polar residues" evidence="2">
    <location>
        <begin position="127"/>
        <end position="136"/>
    </location>
</feature>